<feature type="transmembrane region" description="Helical" evidence="1">
    <location>
        <begin position="53"/>
        <end position="71"/>
    </location>
</feature>
<gene>
    <name evidence="2" type="ORF">JL111_04150</name>
</gene>
<keyword evidence="3" id="KW-1185">Reference proteome</keyword>
<dbReference type="RefSeq" id="WP_191308328.1">
    <property type="nucleotide sequence ID" value="NZ_BNCL01000003.1"/>
</dbReference>
<evidence type="ECO:0000313" key="2">
    <source>
        <dbReference type="EMBL" id="MBL3672670.1"/>
    </source>
</evidence>
<organism evidence="2 3">
    <name type="scientific">Paracoccus aerius</name>
    <dbReference type="NCBI Taxonomy" id="1915382"/>
    <lineage>
        <taxon>Bacteria</taxon>
        <taxon>Pseudomonadati</taxon>
        <taxon>Pseudomonadota</taxon>
        <taxon>Alphaproteobacteria</taxon>
        <taxon>Rhodobacterales</taxon>
        <taxon>Paracoccaceae</taxon>
        <taxon>Paracoccus</taxon>
    </lineage>
</organism>
<keyword evidence="1" id="KW-0812">Transmembrane</keyword>
<sequence>MTVSELQGCVLQRWSPQIGDPGLTGWLTVLAYAACTLLALAVWRRLKGQRGRAFWVVLSLLLAALAVNKQLDLQSAVTAAGKCLARAQGWYDQRRVMQVLFIGAVVAAALVLLVSMTASLWGRLRYNLMAAIGLTLVLCFVLVRALSFHHFDRLIGTTNFGVTNNFLFENAGLVLIAVNATWLLARKRVPSRRSPAARAG</sequence>
<name>A0ABS1S310_9RHOB</name>
<accession>A0ABS1S310</accession>
<feature type="transmembrane region" description="Helical" evidence="1">
    <location>
        <begin position="126"/>
        <end position="146"/>
    </location>
</feature>
<comment type="caution">
    <text evidence="2">The sequence shown here is derived from an EMBL/GenBank/DDBJ whole genome shotgun (WGS) entry which is preliminary data.</text>
</comment>
<evidence type="ECO:0000256" key="1">
    <source>
        <dbReference type="SAM" id="Phobius"/>
    </source>
</evidence>
<feature type="transmembrane region" description="Helical" evidence="1">
    <location>
        <begin position="166"/>
        <end position="185"/>
    </location>
</feature>
<reference evidence="2 3" key="1">
    <citation type="submission" date="2021-01" db="EMBL/GenBank/DDBJ databases">
        <title>011410 draft genome.</title>
        <authorList>
            <person name="Lang L."/>
        </authorList>
    </citation>
    <scope>NUCLEOTIDE SEQUENCE [LARGE SCALE GENOMIC DNA]</scope>
    <source>
        <strain evidence="2 3">KCTC 42845</strain>
    </source>
</reference>
<proteinExistence type="predicted"/>
<evidence type="ECO:0000313" key="3">
    <source>
        <dbReference type="Proteomes" id="UP000644749"/>
    </source>
</evidence>
<dbReference type="Proteomes" id="UP000644749">
    <property type="component" value="Unassembled WGS sequence"/>
</dbReference>
<keyword evidence="1" id="KW-1133">Transmembrane helix</keyword>
<dbReference type="EMBL" id="JAESHT010000003">
    <property type="protein sequence ID" value="MBL3672670.1"/>
    <property type="molecule type" value="Genomic_DNA"/>
</dbReference>
<protein>
    <recommendedName>
        <fullName evidence="4">Isopropylmalate isomerase</fullName>
    </recommendedName>
</protein>
<feature type="transmembrane region" description="Helical" evidence="1">
    <location>
        <begin position="96"/>
        <end position="114"/>
    </location>
</feature>
<keyword evidence="1" id="KW-0472">Membrane</keyword>
<evidence type="ECO:0008006" key="4">
    <source>
        <dbReference type="Google" id="ProtNLM"/>
    </source>
</evidence>
<feature type="transmembrane region" description="Helical" evidence="1">
    <location>
        <begin position="23"/>
        <end position="41"/>
    </location>
</feature>